<dbReference type="CDD" id="cd05483">
    <property type="entry name" value="retropepsin_like_bacteria"/>
    <property type="match status" value="1"/>
</dbReference>
<gene>
    <name evidence="3" type="ORF">D9Q98_005581</name>
</gene>
<dbReference type="Proteomes" id="UP001055712">
    <property type="component" value="Unassembled WGS sequence"/>
</dbReference>
<dbReference type="InterPro" id="IPR034122">
    <property type="entry name" value="Retropepsin-like_bacterial"/>
</dbReference>
<evidence type="ECO:0000259" key="2">
    <source>
        <dbReference type="Pfam" id="PF18599"/>
    </source>
</evidence>
<reference evidence="3" key="1">
    <citation type="journal article" date="2019" name="Plant J.">
        <title>Chlorella vulgaris genome assembly and annotation reveals the molecular basis for metabolic acclimation to high light conditions.</title>
        <authorList>
            <person name="Cecchin M."/>
            <person name="Marcolungo L."/>
            <person name="Rossato M."/>
            <person name="Girolomoni L."/>
            <person name="Cosentino E."/>
            <person name="Cuine S."/>
            <person name="Li-Beisson Y."/>
            <person name="Delledonne M."/>
            <person name="Ballottari M."/>
        </authorList>
    </citation>
    <scope>NUCLEOTIDE SEQUENCE</scope>
    <source>
        <strain evidence="3">211/11P</strain>
    </source>
</reference>
<evidence type="ECO:0000313" key="4">
    <source>
        <dbReference type="Proteomes" id="UP001055712"/>
    </source>
</evidence>
<sequence>MHAAKSSHVGSCLQRQAPCHAFARPKSRNSCCCTAPQRSKASSPALGRRRRHGRVGVASDVATHPEANGAVPEAEAPAVCEKTEVAYLTGRAKVVRSHFATAVGADDFMQRLEVALFAFGFTGDNSIAMVNLCRDEVTQTLKHRIEQIFGSSFSTNGLGGVLTCGKAGMGAGFSHSPMCSSSGKERYVFFSLPHISIISVGEVGPLARPGRTGQSCACGALIRAHSEILSQGLISNCKIPGVHEPLEPEYSILKQRIARRLRHEGHTDQSVRGLSLTQLTQVAERTITDDLEHLISQSVDPAQADYAVITGVQVHNWSKDFEDDSPNLEFVAPTAVYVVVDGQTTHLDLSAVPSFTPRQMRAIAGPADVCNQAGQTLLREEAAPYAFDSKDARRSKRERLLRYISLMREEGLEAEAELLEYTLQHKIGRAQPARQAGDSSVVIDQRAAAASVRELQQIRELLQQKHQQQQHAEKDSKQAAAAAAAAKASAASAAPAVVPQQPQAPQGPALEARTHPLPHRYPEAFRKPTSAMPSPLPPASRRSLLLSAPIIALPFGAAKARPAPVSTARPLLDQPMRRLKLPAGTIGRDYVLLEMQIGSRGPRVDFMVDTGLTAELITPHLRETLGLPLPNKRLQQSVGAGGSVSLPLVQLEDARMVGAENVRLPTLNAVVTEFVQEHLDPQHPVEGMLGMELLENFDADFDFPAKRLRFWRAGEGIVAAAAAGLVPVPAAVLNETGILGIRATSPAAARGAAAGGQPFVGIIDCGASFSALNWKAAALAGLPPKGDPSYSKSQAARGGGVAILGMDGRPQAVPVTDVQFTFVGDAKQEGGQFRFERPPRGWKPWQPVQAAVGDLPVFAQLLGDGTKPFEGPAAVLGLDVLSQRRVVVGAGVGLRGRQRQLYVSAA</sequence>
<dbReference type="PANTHER" id="PTHR38016:SF1">
    <property type="entry name" value="LIMITING CO2-INDUCIBLE PROTEIN B_C BETA CARBONYIC ANHYDRASE DOMAIN-CONTAINING PROTEIN"/>
    <property type="match status" value="1"/>
</dbReference>
<organism evidence="3 4">
    <name type="scientific">Chlorella vulgaris</name>
    <name type="common">Green alga</name>
    <dbReference type="NCBI Taxonomy" id="3077"/>
    <lineage>
        <taxon>Eukaryota</taxon>
        <taxon>Viridiplantae</taxon>
        <taxon>Chlorophyta</taxon>
        <taxon>core chlorophytes</taxon>
        <taxon>Trebouxiophyceae</taxon>
        <taxon>Chlorellales</taxon>
        <taxon>Chlorellaceae</taxon>
        <taxon>Chlorella clade</taxon>
        <taxon>Chlorella</taxon>
    </lineage>
</organism>
<dbReference type="Pfam" id="PF13650">
    <property type="entry name" value="Asp_protease_2"/>
    <property type="match status" value="1"/>
</dbReference>
<dbReference type="Gene3D" id="2.40.70.10">
    <property type="entry name" value="Acid Proteases"/>
    <property type="match status" value="1"/>
</dbReference>
<feature type="domain" description="Limiting CO2-inducible protein B/C beta carbonyic anhydrase" evidence="2">
    <location>
        <begin position="102"/>
        <end position="339"/>
    </location>
</feature>
<dbReference type="InterPro" id="IPR040703">
    <property type="entry name" value="LCIB/C_CA"/>
</dbReference>
<dbReference type="PANTHER" id="PTHR38016">
    <property type="entry name" value="UNNAMED PRODUCT"/>
    <property type="match status" value="1"/>
</dbReference>
<proteinExistence type="predicted"/>
<dbReference type="AlphaFoldDB" id="A0A9D4TMA4"/>
<reference evidence="3" key="2">
    <citation type="submission" date="2020-11" db="EMBL/GenBank/DDBJ databases">
        <authorList>
            <person name="Cecchin M."/>
            <person name="Marcolungo L."/>
            <person name="Rossato M."/>
            <person name="Girolomoni L."/>
            <person name="Cosentino E."/>
            <person name="Cuine S."/>
            <person name="Li-Beisson Y."/>
            <person name="Delledonne M."/>
            <person name="Ballottari M."/>
        </authorList>
    </citation>
    <scope>NUCLEOTIDE SEQUENCE</scope>
    <source>
        <strain evidence="3">211/11P</strain>
        <tissue evidence="3">Whole cell</tissue>
    </source>
</reference>
<keyword evidence="4" id="KW-1185">Reference proteome</keyword>
<feature type="region of interest" description="Disordered" evidence="1">
    <location>
        <begin position="463"/>
        <end position="514"/>
    </location>
</feature>
<evidence type="ECO:0000313" key="3">
    <source>
        <dbReference type="EMBL" id="KAI3429492.1"/>
    </source>
</evidence>
<comment type="caution">
    <text evidence="3">The sequence shown here is derived from an EMBL/GenBank/DDBJ whole genome shotgun (WGS) entry which is preliminary data.</text>
</comment>
<evidence type="ECO:0000256" key="1">
    <source>
        <dbReference type="SAM" id="MobiDB-lite"/>
    </source>
</evidence>
<protein>
    <recommendedName>
        <fullName evidence="2">Limiting CO2-inducible protein B/C beta carbonyic anhydrase domain-containing protein</fullName>
    </recommendedName>
</protein>
<feature type="compositionally biased region" description="Low complexity" evidence="1">
    <location>
        <begin position="478"/>
        <end position="509"/>
    </location>
</feature>
<name>A0A9D4TMA4_CHLVU</name>
<dbReference type="OrthoDB" id="2014244at2759"/>
<dbReference type="Pfam" id="PF18599">
    <property type="entry name" value="LCIB_C_CA"/>
    <property type="match status" value="1"/>
</dbReference>
<accession>A0A9D4TMA4</accession>
<dbReference type="InterPro" id="IPR021109">
    <property type="entry name" value="Peptidase_aspartic_dom_sf"/>
</dbReference>
<dbReference type="EMBL" id="SIDB01000008">
    <property type="protein sequence ID" value="KAI3429492.1"/>
    <property type="molecule type" value="Genomic_DNA"/>
</dbReference>